<keyword evidence="9" id="KW-0862">Zinc</keyword>
<comment type="similarity">
    <text evidence="4">Belongs to the N-acetylmuramoyl-L-alanine amidase 2 family.</text>
</comment>
<dbReference type="RefSeq" id="WP_289363594.1">
    <property type="nucleotide sequence ID" value="NZ_JAUCBP010000002.1"/>
</dbReference>
<comment type="caution">
    <text evidence="14">The sequence shown here is derived from an EMBL/GenBank/DDBJ whole genome shotgun (WGS) entry which is preliminary data.</text>
</comment>
<evidence type="ECO:0000256" key="2">
    <source>
        <dbReference type="ARBA" id="ARBA00001947"/>
    </source>
</evidence>
<evidence type="ECO:0000256" key="10">
    <source>
        <dbReference type="ARBA" id="ARBA00023316"/>
    </source>
</evidence>
<evidence type="ECO:0000313" key="15">
    <source>
        <dbReference type="Proteomes" id="UP001234343"/>
    </source>
</evidence>
<dbReference type="PANTHER" id="PTHR30417:SF4">
    <property type="entry name" value="1,6-ANHYDRO-N-ACETYLMURAMYL-L-ALANINE AMIDASE AMPD"/>
    <property type="match status" value="1"/>
</dbReference>
<evidence type="ECO:0000256" key="12">
    <source>
        <dbReference type="ARBA" id="ARBA00042615"/>
    </source>
</evidence>
<keyword evidence="10" id="KW-0961">Cell wall biogenesis/degradation</keyword>
<dbReference type="SMART" id="SM00644">
    <property type="entry name" value="Ami_2"/>
    <property type="match status" value="1"/>
</dbReference>
<proteinExistence type="inferred from homology"/>
<evidence type="ECO:0000256" key="11">
    <source>
        <dbReference type="ARBA" id="ARBA00039257"/>
    </source>
</evidence>
<keyword evidence="8 14" id="KW-0378">Hydrolase</keyword>
<accession>A0ABT7STS0</accession>
<dbReference type="Proteomes" id="UP001234343">
    <property type="component" value="Unassembled WGS sequence"/>
</dbReference>
<dbReference type="SUPFAM" id="SSF55846">
    <property type="entry name" value="N-acetylmuramoyl-L-alanine amidase-like"/>
    <property type="match status" value="1"/>
</dbReference>
<name>A0ABT7STS0_9ALTE</name>
<keyword evidence="15" id="KW-1185">Reference proteome</keyword>
<comment type="catalytic activity">
    <reaction evidence="1">
        <text>Hydrolyzes the link between N-acetylmuramoyl residues and L-amino acid residues in certain cell-wall glycopeptides.</text>
        <dbReference type="EC" id="3.5.1.28"/>
    </reaction>
</comment>
<dbReference type="InterPro" id="IPR002502">
    <property type="entry name" value="Amidase_domain"/>
</dbReference>
<keyword evidence="7" id="KW-0479">Metal-binding</keyword>
<evidence type="ECO:0000256" key="8">
    <source>
        <dbReference type="ARBA" id="ARBA00022801"/>
    </source>
</evidence>
<protein>
    <recommendedName>
        <fullName evidence="11">1,6-anhydro-N-acetylmuramyl-L-alanine amidase AmpD</fullName>
        <ecNumber evidence="5">3.5.1.28</ecNumber>
    </recommendedName>
    <alternativeName>
        <fullName evidence="12">N-acetylmuramoyl-L-alanine amidase</fullName>
    </alternativeName>
</protein>
<dbReference type="NCBIfam" id="NF008758">
    <property type="entry name" value="PRK11789.1"/>
    <property type="match status" value="1"/>
</dbReference>
<evidence type="ECO:0000256" key="5">
    <source>
        <dbReference type="ARBA" id="ARBA00011901"/>
    </source>
</evidence>
<reference evidence="14 15" key="1">
    <citation type="submission" date="2023-06" db="EMBL/GenBank/DDBJ databases">
        <title>Alteromonas sp. ASW11-36 isolated from intertidal sand.</title>
        <authorList>
            <person name="Li Y."/>
        </authorList>
    </citation>
    <scope>NUCLEOTIDE SEQUENCE [LARGE SCALE GENOMIC DNA]</scope>
    <source>
        <strain evidence="14 15">ASW11-36</strain>
    </source>
</reference>
<evidence type="ECO:0000256" key="7">
    <source>
        <dbReference type="ARBA" id="ARBA00022723"/>
    </source>
</evidence>
<sequence>MKIVAGWLQNIRHVPSPHFDQRDSTDISLLVIHNISLPPNKYGGDDVLRFFQGQLDHSEHPFYAEIANLRVSSHLFIRRTGEVIQLVDLNNRAWHAGVSSFQGRTKCNDYSIGIELEGSDYDVFTSDQYAALRSVTQLIMQAYPNISLGRIVGHNDIAPGRKTDPGPYFNWPFYRQLIRGQQ</sequence>
<gene>
    <name evidence="14" type="primary">ampD</name>
    <name evidence="14" type="ORF">QTP81_02880</name>
</gene>
<evidence type="ECO:0000259" key="13">
    <source>
        <dbReference type="SMART" id="SM00644"/>
    </source>
</evidence>
<dbReference type="EMBL" id="JAUCBP010000002">
    <property type="protein sequence ID" value="MDM7859550.1"/>
    <property type="molecule type" value="Genomic_DNA"/>
</dbReference>
<comment type="cofactor">
    <cofactor evidence="2">
        <name>Zn(2+)</name>
        <dbReference type="ChEBI" id="CHEBI:29105"/>
    </cofactor>
</comment>
<evidence type="ECO:0000256" key="4">
    <source>
        <dbReference type="ARBA" id="ARBA00007553"/>
    </source>
</evidence>
<keyword evidence="6" id="KW-0963">Cytoplasm</keyword>
<comment type="subcellular location">
    <subcellularLocation>
        <location evidence="3">Cytoplasm</location>
    </subcellularLocation>
</comment>
<dbReference type="InterPro" id="IPR036505">
    <property type="entry name" value="Amidase/PGRP_sf"/>
</dbReference>
<evidence type="ECO:0000256" key="9">
    <source>
        <dbReference type="ARBA" id="ARBA00022833"/>
    </source>
</evidence>
<evidence type="ECO:0000256" key="6">
    <source>
        <dbReference type="ARBA" id="ARBA00022490"/>
    </source>
</evidence>
<organism evidence="14 15">
    <name type="scientific">Alteromonas arenosi</name>
    <dbReference type="NCBI Taxonomy" id="3055817"/>
    <lineage>
        <taxon>Bacteria</taxon>
        <taxon>Pseudomonadati</taxon>
        <taxon>Pseudomonadota</taxon>
        <taxon>Gammaproteobacteria</taxon>
        <taxon>Alteromonadales</taxon>
        <taxon>Alteromonadaceae</taxon>
        <taxon>Alteromonas/Salinimonas group</taxon>
        <taxon>Alteromonas</taxon>
    </lineage>
</organism>
<evidence type="ECO:0000256" key="3">
    <source>
        <dbReference type="ARBA" id="ARBA00004496"/>
    </source>
</evidence>
<evidence type="ECO:0000313" key="14">
    <source>
        <dbReference type="EMBL" id="MDM7859550.1"/>
    </source>
</evidence>
<dbReference type="GO" id="GO:0008745">
    <property type="term" value="F:N-acetylmuramoyl-L-alanine amidase activity"/>
    <property type="evidence" value="ECO:0007669"/>
    <property type="project" value="UniProtKB-EC"/>
</dbReference>
<dbReference type="PANTHER" id="PTHR30417">
    <property type="entry name" value="N-ACETYLMURAMOYL-L-ALANINE AMIDASE AMID"/>
    <property type="match status" value="1"/>
</dbReference>
<dbReference type="EC" id="3.5.1.28" evidence="5"/>
<dbReference type="Pfam" id="PF01510">
    <property type="entry name" value="Amidase_2"/>
    <property type="match status" value="1"/>
</dbReference>
<evidence type="ECO:0000256" key="1">
    <source>
        <dbReference type="ARBA" id="ARBA00001561"/>
    </source>
</evidence>
<dbReference type="InterPro" id="IPR051206">
    <property type="entry name" value="NAMLAA_amidase_2"/>
</dbReference>
<dbReference type="CDD" id="cd06583">
    <property type="entry name" value="PGRP"/>
    <property type="match status" value="1"/>
</dbReference>
<feature type="domain" description="N-acetylmuramoyl-L-alanine amidase" evidence="13">
    <location>
        <begin position="16"/>
        <end position="166"/>
    </location>
</feature>
<dbReference type="Gene3D" id="3.40.80.10">
    <property type="entry name" value="Peptidoglycan recognition protein-like"/>
    <property type="match status" value="1"/>
</dbReference>